<dbReference type="AlphaFoldDB" id="A0A854WPT6"/>
<gene>
    <name evidence="2" type="ORF">A9Y57_00117</name>
    <name evidence="1" type="ORF">A9Y57_00483</name>
</gene>
<name>A0A854WPT6_9STRE</name>
<evidence type="ECO:0000313" key="3">
    <source>
        <dbReference type="Proteomes" id="UP000217465"/>
    </source>
</evidence>
<comment type="caution">
    <text evidence="1">The sequence shown here is derived from an EMBL/GenBank/DDBJ whole genome shotgun (WGS) entry which is preliminary data.</text>
</comment>
<proteinExistence type="predicted"/>
<dbReference type="EMBL" id="NSGR01000004">
    <property type="protein sequence ID" value="PCH13849.1"/>
    <property type="molecule type" value="Genomic_DNA"/>
</dbReference>
<sequence length="116" mass="12704">MSFKQFMKAKTVGEYLQAKKDPAKMAELESRSTSQVLENAPIIPTGKNKKDDKSIITCPNCHSINCQFMQQDKKVFSAKKAVAGTLTVGGPLVGFLGSKGKKQWHCADCGSMFETK</sequence>
<dbReference type="EMBL" id="NSGR01000003">
    <property type="protein sequence ID" value="PCH14115.1"/>
    <property type="molecule type" value="Genomic_DNA"/>
</dbReference>
<organism evidence="1 3">
    <name type="scientific">Streptococcus parauberis</name>
    <dbReference type="NCBI Taxonomy" id="1348"/>
    <lineage>
        <taxon>Bacteria</taxon>
        <taxon>Bacillati</taxon>
        <taxon>Bacillota</taxon>
        <taxon>Bacilli</taxon>
        <taxon>Lactobacillales</taxon>
        <taxon>Streptococcaceae</taxon>
        <taxon>Streptococcus</taxon>
    </lineage>
</organism>
<protein>
    <submittedName>
        <fullName evidence="1">Uncharacterized protein</fullName>
    </submittedName>
</protein>
<dbReference type="RefSeq" id="WP_096633210.1">
    <property type="nucleotide sequence ID" value="NZ_NSGR01000003.1"/>
</dbReference>
<evidence type="ECO:0000313" key="1">
    <source>
        <dbReference type="EMBL" id="PCH13849.1"/>
    </source>
</evidence>
<reference evidence="1 3" key="1">
    <citation type="submission" date="2016-06" db="EMBL/GenBank/DDBJ databases">
        <authorList>
            <person name="Haines A.N."/>
            <person name="Council K.R."/>
        </authorList>
    </citation>
    <scope>NUCLEOTIDE SEQUENCE [LARGE SCALE GENOMIC DNA]</scope>
    <source>
        <strain evidence="1 3">SP158-29</strain>
    </source>
</reference>
<evidence type="ECO:0000313" key="2">
    <source>
        <dbReference type="EMBL" id="PCH14115.1"/>
    </source>
</evidence>
<accession>A0A854WPT6</accession>
<dbReference type="Proteomes" id="UP000217465">
    <property type="component" value="Unassembled WGS sequence"/>
</dbReference>